<dbReference type="Pfam" id="PF00753">
    <property type="entry name" value="Lactamase_B"/>
    <property type="match status" value="1"/>
</dbReference>
<dbReference type="SUPFAM" id="SSF56281">
    <property type="entry name" value="Metallo-hydrolase/oxidoreductase"/>
    <property type="match status" value="1"/>
</dbReference>
<dbReference type="Gene3D" id="3.60.15.10">
    <property type="entry name" value="Ribonuclease Z/Hydroxyacylglutathione hydrolase-like"/>
    <property type="match status" value="1"/>
</dbReference>
<evidence type="ECO:0000256" key="1">
    <source>
        <dbReference type="ARBA" id="ARBA00005250"/>
    </source>
</evidence>
<dbReference type="Proteomes" id="UP000295367">
    <property type="component" value="Unassembled WGS sequence"/>
</dbReference>
<dbReference type="RefSeq" id="WP_124947910.1">
    <property type="nucleotide sequence ID" value="NZ_BHVT01000073.1"/>
</dbReference>
<dbReference type="InterPro" id="IPR050855">
    <property type="entry name" value="NDM-1-like"/>
</dbReference>
<dbReference type="CDD" id="cd16282">
    <property type="entry name" value="metallo-hydrolase-like_MBL-fold"/>
    <property type="match status" value="1"/>
</dbReference>
<dbReference type="InterPro" id="IPR036866">
    <property type="entry name" value="RibonucZ/Hydroxyglut_hydro"/>
</dbReference>
<protein>
    <submittedName>
        <fullName evidence="4">Glyoxylase-like metal-dependent hydrolase (Beta-lactamase superfamily II)</fullName>
    </submittedName>
</protein>
<gene>
    <name evidence="4" type="ORF">EDC63_10178</name>
</gene>
<dbReference type="PANTHER" id="PTHR42951:SF4">
    <property type="entry name" value="ACYL-COENZYME A THIOESTERASE MBLAC2"/>
    <property type="match status" value="1"/>
</dbReference>
<dbReference type="PANTHER" id="PTHR42951">
    <property type="entry name" value="METALLO-BETA-LACTAMASE DOMAIN-CONTAINING"/>
    <property type="match status" value="1"/>
</dbReference>
<keyword evidence="2" id="KW-0732">Signal</keyword>
<evidence type="ECO:0000259" key="3">
    <source>
        <dbReference type="SMART" id="SM00849"/>
    </source>
</evidence>
<feature type="signal peptide" evidence="2">
    <location>
        <begin position="1"/>
        <end position="19"/>
    </location>
</feature>
<dbReference type="EMBL" id="SMCO01000001">
    <property type="protein sequence ID" value="TCV90112.1"/>
    <property type="molecule type" value="Genomic_DNA"/>
</dbReference>
<dbReference type="AlphaFoldDB" id="A0A4R3YE39"/>
<dbReference type="OrthoDB" id="1273797at2"/>
<organism evidence="4 5">
    <name type="scientific">Sulfurirhabdus autotrophica</name>
    <dbReference type="NCBI Taxonomy" id="1706046"/>
    <lineage>
        <taxon>Bacteria</taxon>
        <taxon>Pseudomonadati</taxon>
        <taxon>Pseudomonadota</taxon>
        <taxon>Betaproteobacteria</taxon>
        <taxon>Nitrosomonadales</taxon>
        <taxon>Sulfuricellaceae</taxon>
        <taxon>Sulfurirhabdus</taxon>
    </lineage>
</organism>
<dbReference type="SMART" id="SM00849">
    <property type="entry name" value="Lactamase_B"/>
    <property type="match status" value="1"/>
</dbReference>
<name>A0A4R3YE39_9PROT</name>
<accession>A0A4R3YE39</accession>
<keyword evidence="5" id="KW-1185">Reference proteome</keyword>
<dbReference type="GO" id="GO:0016787">
    <property type="term" value="F:hydrolase activity"/>
    <property type="evidence" value="ECO:0007669"/>
    <property type="project" value="UniProtKB-KW"/>
</dbReference>
<feature type="domain" description="Metallo-beta-lactamase" evidence="3">
    <location>
        <begin position="53"/>
        <end position="237"/>
    </location>
</feature>
<comment type="caution">
    <text evidence="4">The sequence shown here is derived from an EMBL/GenBank/DDBJ whole genome shotgun (WGS) entry which is preliminary data.</text>
</comment>
<dbReference type="InterPro" id="IPR001279">
    <property type="entry name" value="Metallo-B-lactamas"/>
</dbReference>
<dbReference type="GO" id="GO:0017001">
    <property type="term" value="P:antibiotic catabolic process"/>
    <property type="evidence" value="ECO:0007669"/>
    <property type="project" value="UniProtKB-ARBA"/>
</dbReference>
<evidence type="ECO:0000256" key="2">
    <source>
        <dbReference type="SAM" id="SignalP"/>
    </source>
</evidence>
<reference evidence="4 5" key="1">
    <citation type="submission" date="2019-03" db="EMBL/GenBank/DDBJ databases">
        <title>Genomic Encyclopedia of Type Strains, Phase IV (KMG-IV): sequencing the most valuable type-strain genomes for metagenomic binning, comparative biology and taxonomic classification.</title>
        <authorList>
            <person name="Goeker M."/>
        </authorList>
    </citation>
    <scope>NUCLEOTIDE SEQUENCE [LARGE SCALE GENOMIC DNA]</scope>
    <source>
        <strain evidence="4 5">DSM 100309</strain>
    </source>
</reference>
<evidence type="ECO:0000313" key="5">
    <source>
        <dbReference type="Proteomes" id="UP000295367"/>
    </source>
</evidence>
<keyword evidence="4" id="KW-0378">Hydrolase</keyword>
<comment type="similarity">
    <text evidence="1">Belongs to the metallo-beta-lactamase superfamily. Class-B beta-lactamase family.</text>
</comment>
<feature type="chain" id="PRO_5020679963" evidence="2">
    <location>
        <begin position="20"/>
        <end position="308"/>
    </location>
</feature>
<proteinExistence type="inferred from homology"/>
<sequence length="308" mass="33672">MKRIVCLFIGLVVSSQIFAAQSLPEPKVSKINERVYALLGPVALPNKENQGYQVNSTAIIGDKGVIIVDTGFTDEIGAHLLKAIAKITSKPVTHIINTHHHGDHTLGNIAFKNAEVISAEQCKAQLLKTGPEWIGMVEGFAGRKFPNTKLVPATVTFPENTKTEKMIDGVKLVLWVPTGSHTAGDMIVFLPDDNVLIGGDILVNHVMPNFRDGHVKSWIGTLDQIQKMNVKTIVPGHGPLMTNKEVAGLHDRMASLYSAVEAGYKKGLNDSEIRKSMDLSDWKKLKEFDVVMGGNINRAYLEVEAANF</sequence>
<evidence type="ECO:0000313" key="4">
    <source>
        <dbReference type="EMBL" id="TCV90112.1"/>
    </source>
</evidence>